<dbReference type="InterPro" id="IPR050177">
    <property type="entry name" value="Lipid_A_modif_metabolic_enz"/>
</dbReference>
<dbReference type="InterPro" id="IPR036291">
    <property type="entry name" value="NAD(P)-bd_dom_sf"/>
</dbReference>
<dbReference type="RefSeq" id="WP_344943931.1">
    <property type="nucleotide sequence ID" value="NZ_BAAAZR010000013.1"/>
</dbReference>
<dbReference type="Pfam" id="PF13460">
    <property type="entry name" value="NAD_binding_10"/>
    <property type="match status" value="1"/>
</dbReference>
<protein>
    <submittedName>
        <fullName evidence="3">SDR family oxidoreductase</fullName>
    </submittedName>
</protein>
<dbReference type="PANTHER" id="PTHR43245:SF13">
    <property type="entry name" value="UDP-D-APIOSE_UDP-D-XYLOSE SYNTHASE 2"/>
    <property type="match status" value="1"/>
</dbReference>
<gene>
    <name evidence="3" type="ORF">GCM10022226_46730</name>
</gene>
<dbReference type="InterPro" id="IPR016040">
    <property type="entry name" value="NAD(P)-bd_dom"/>
</dbReference>
<evidence type="ECO:0000313" key="3">
    <source>
        <dbReference type="EMBL" id="GAA3821084.1"/>
    </source>
</evidence>
<dbReference type="Proteomes" id="UP001500888">
    <property type="component" value="Unassembled WGS sequence"/>
</dbReference>
<name>A0ABP7IL57_9ACTN</name>
<evidence type="ECO:0000259" key="2">
    <source>
        <dbReference type="Pfam" id="PF13460"/>
    </source>
</evidence>
<feature type="domain" description="NAD(P)-binding" evidence="2">
    <location>
        <begin position="7"/>
        <end position="73"/>
    </location>
</feature>
<comment type="caution">
    <text evidence="3">The sequence shown here is derived from an EMBL/GenBank/DDBJ whole genome shotgun (WGS) entry which is preliminary data.</text>
</comment>
<dbReference type="Gene3D" id="3.40.50.720">
    <property type="entry name" value="NAD(P)-binding Rossmann-like Domain"/>
    <property type="match status" value="1"/>
</dbReference>
<dbReference type="EMBL" id="BAAAZR010000013">
    <property type="protein sequence ID" value="GAA3821084.1"/>
    <property type="molecule type" value="Genomic_DNA"/>
</dbReference>
<accession>A0ABP7IL57</accession>
<evidence type="ECO:0000313" key="4">
    <source>
        <dbReference type="Proteomes" id="UP001500888"/>
    </source>
</evidence>
<proteinExistence type="predicted"/>
<feature type="compositionally biased region" description="Basic and acidic residues" evidence="1">
    <location>
        <begin position="320"/>
        <end position="331"/>
    </location>
</feature>
<dbReference type="PANTHER" id="PTHR43245">
    <property type="entry name" value="BIFUNCTIONAL POLYMYXIN RESISTANCE PROTEIN ARNA"/>
    <property type="match status" value="1"/>
</dbReference>
<keyword evidence="4" id="KW-1185">Reference proteome</keyword>
<reference evidence="4" key="1">
    <citation type="journal article" date="2019" name="Int. J. Syst. Evol. Microbiol.">
        <title>The Global Catalogue of Microorganisms (GCM) 10K type strain sequencing project: providing services to taxonomists for standard genome sequencing and annotation.</title>
        <authorList>
            <consortium name="The Broad Institute Genomics Platform"/>
            <consortium name="The Broad Institute Genome Sequencing Center for Infectious Disease"/>
            <person name="Wu L."/>
            <person name="Ma J."/>
        </authorList>
    </citation>
    <scope>NUCLEOTIDE SEQUENCE [LARGE SCALE GENOMIC DNA]</scope>
    <source>
        <strain evidence="4">JCM 16908</strain>
    </source>
</reference>
<sequence>MRLLVLGGTRFVGRAVVETALARGDQVTTLNRGVSRAPAADVEHIVADRTDLEALRAAVRGREWDAVIDTWSGAPLPIRYAVRLLAGRTGHYGYVSSRSVHRWPMPPGADENAPLVEGDPDQAVEQEYGPAKRGGELAVLEGFGEGALLARAGLVLGPYENVGRLPWWLRRAERGGRMLAPGTPGRPIQYIDARDMAAWMLSAADRGLGGAFNVVSRLGHTTMGELLEMVVKVTGSGAELVWVALEVIEQAGIAPWMDLPIWVPDDAEYGGVHTADVSAAHRAGLTCRPVAETVADTWAWLQSEGDPEPVPGRSPLGLDPAKEREVLGEPT</sequence>
<dbReference type="SUPFAM" id="SSF51735">
    <property type="entry name" value="NAD(P)-binding Rossmann-fold domains"/>
    <property type="match status" value="1"/>
</dbReference>
<organism evidence="3 4">
    <name type="scientific">Sphaerisporangium flaviroseum</name>
    <dbReference type="NCBI Taxonomy" id="509199"/>
    <lineage>
        <taxon>Bacteria</taxon>
        <taxon>Bacillati</taxon>
        <taxon>Actinomycetota</taxon>
        <taxon>Actinomycetes</taxon>
        <taxon>Streptosporangiales</taxon>
        <taxon>Streptosporangiaceae</taxon>
        <taxon>Sphaerisporangium</taxon>
    </lineage>
</organism>
<evidence type="ECO:0000256" key="1">
    <source>
        <dbReference type="SAM" id="MobiDB-lite"/>
    </source>
</evidence>
<feature type="region of interest" description="Disordered" evidence="1">
    <location>
        <begin position="303"/>
        <end position="331"/>
    </location>
</feature>